<proteinExistence type="predicted"/>
<gene>
    <name evidence="1" type="ORF">Fot_42560</name>
</gene>
<sequence length="101" mass="11000">MEILELIKNELPDINFYFLYEEGEIATLALPSKVDNNETVAELASSEIVLTSEAVVDPTNGTLPSQAPTEPTSSEAILELTARTLPTQAAYTTVFENLLDL</sequence>
<protein>
    <submittedName>
        <fullName evidence="1">Uncharacterized protein</fullName>
    </submittedName>
</protein>
<reference evidence="2" key="1">
    <citation type="submission" date="2024-07" db="EMBL/GenBank/DDBJ databases">
        <title>Two chromosome-level genome assemblies of Korean endemic species Abeliophyllum distichum and Forsythia ovata (Oleaceae).</title>
        <authorList>
            <person name="Jang H."/>
        </authorList>
    </citation>
    <scope>NUCLEOTIDE SEQUENCE [LARGE SCALE GENOMIC DNA]</scope>
</reference>
<evidence type="ECO:0000313" key="1">
    <source>
        <dbReference type="EMBL" id="KAL2489268.1"/>
    </source>
</evidence>
<accession>A0ABD1RLJ5</accession>
<name>A0ABD1RLJ5_9LAMI</name>
<organism evidence="1 2">
    <name type="scientific">Forsythia ovata</name>
    <dbReference type="NCBI Taxonomy" id="205694"/>
    <lineage>
        <taxon>Eukaryota</taxon>
        <taxon>Viridiplantae</taxon>
        <taxon>Streptophyta</taxon>
        <taxon>Embryophyta</taxon>
        <taxon>Tracheophyta</taxon>
        <taxon>Spermatophyta</taxon>
        <taxon>Magnoliopsida</taxon>
        <taxon>eudicotyledons</taxon>
        <taxon>Gunneridae</taxon>
        <taxon>Pentapetalae</taxon>
        <taxon>asterids</taxon>
        <taxon>lamiids</taxon>
        <taxon>Lamiales</taxon>
        <taxon>Oleaceae</taxon>
        <taxon>Forsythieae</taxon>
        <taxon>Forsythia</taxon>
    </lineage>
</organism>
<dbReference type="EMBL" id="JBFOLJ010000012">
    <property type="protein sequence ID" value="KAL2489268.1"/>
    <property type="molecule type" value="Genomic_DNA"/>
</dbReference>
<keyword evidence="2" id="KW-1185">Reference proteome</keyword>
<comment type="caution">
    <text evidence="1">The sequence shown here is derived from an EMBL/GenBank/DDBJ whole genome shotgun (WGS) entry which is preliminary data.</text>
</comment>
<evidence type="ECO:0000313" key="2">
    <source>
        <dbReference type="Proteomes" id="UP001604277"/>
    </source>
</evidence>
<dbReference type="Proteomes" id="UP001604277">
    <property type="component" value="Unassembled WGS sequence"/>
</dbReference>
<dbReference type="AlphaFoldDB" id="A0ABD1RLJ5"/>